<sequence>MKSPSQVNIKPFTYQIIQANFIKQQEYFWAVAINKDCSILAAVCKKLIKLYEFK</sequence>
<dbReference type="EMBL" id="CAJJDO010000272">
    <property type="protein sequence ID" value="CAD8214907.1"/>
    <property type="molecule type" value="Genomic_DNA"/>
</dbReference>
<protein>
    <submittedName>
        <fullName evidence="1">Uncharacterized protein</fullName>
    </submittedName>
</protein>
<organism evidence="1 2">
    <name type="scientific">Paramecium pentaurelia</name>
    <dbReference type="NCBI Taxonomy" id="43138"/>
    <lineage>
        <taxon>Eukaryota</taxon>
        <taxon>Sar</taxon>
        <taxon>Alveolata</taxon>
        <taxon>Ciliophora</taxon>
        <taxon>Intramacronucleata</taxon>
        <taxon>Oligohymenophorea</taxon>
        <taxon>Peniculida</taxon>
        <taxon>Parameciidae</taxon>
        <taxon>Paramecium</taxon>
    </lineage>
</organism>
<proteinExistence type="predicted"/>
<dbReference type="OrthoDB" id="10502920at2759"/>
<evidence type="ECO:0000313" key="2">
    <source>
        <dbReference type="Proteomes" id="UP000689195"/>
    </source>
</evidence>
<dbReference type="AlphaFoldDB" id="A0A8S1YPT5"/>
<reference evidence="1" key="1">
    <citation type="submission" date="2021-01" db="EMBL/GenBank/DDBJ databases">
        <authorList>
            <consortium name="Genoscope - CEA"/>
            <person name="William W."/>
        </authorList>
    </citation>
    <scope>NUCLEOTIDE SEQUENCE</scope>
</reference>
<accession>A0A8S1YPT5</accession>
<dbReference type="Proteomes" id="UP000689195">
    <property type="component" value="Unassembled WGS sequence"/>
</dbReference>
<gene>
    <name evidence="1" type="ORF">PPENT_87.1.T2720001</name>
</gene>
<keyword evidence="2" id="KW-1185">Reference proteome</keyword>
<evidence type="ECO:0000313" key="1">
    <source>
        <dbReference type="EMBL" id="CAD8214907.1"/>
    </source>
</evidence>
<comment type="caution">
    <text evidence="1">The sequence shown here is derived from an EMBL/GenBank/DDBJ whole genome shotgun (WGS) entry which is preliminary data.</text>
</comment>
<name>A0A8S1YPT5_9CILI</name>